<dbReference type="GO" id="GO:0005886">
    <property type="term" value="C:plasma membrane"/>
    <property type="evidence" value="ECO:0007669"/>
    <property type="project" value="UniProtKB-SubCell"/>
</dbReference>
<evidence type="ECO:0000313" key="8">
    <source>
        <dbReference type="Proteomes" id="UP000287188"/>
    </source>
</evidence>
<feature type="transmembrane region" description="Helical" evidence="6">
    <location>
        <begin position="117"/>
        <end position="140"/>
    </location>
</feature>
<dbReference type="Proteomes" id="UP000287188">
    <property type="component" value="Unassembled WGS sequence"/>
</dbReference>
<evidence type="ECO:0000256" key="4">
    <source>
        <dbReference type="ARBA" id="ARBA00022989"/>
    </source>
</evidence>
<sequence>MLSGLSLAWSWSPGGLLCFIILALLYLLRLRQVYILRQRDPQAPTVSKIRVASFFIGLLLFAALFFSPVHTIGRTQLFSVHMAEVVVLTTLCAPLLLGGCSEVILRPILEIPVVSTVVRFLTNPIVTSIIFNASFLLWHAPKIYNAAMPNVSLYNTMMLCIFLTSLLNWWPVIGSLSELKKHGYPLQMLYVILDGQPVDIFAFILVYSGVPLYTLYRIPVQTGLNAFGDQAAAGALLLLPGLIDLVVLSPLFISWMGQIEHKTRAADLRRLAEAEAMDYDEEDEDVGIEAI</sequence>
<keyword evidence="2" id="KW-1003">Cell membrane</keyword>
<dbReference type="InterPro" id="IPR019108">
    <property type="entry name" value="Caa3_assmbl_CtaG-rel"/>
</dbReference>
<evidence type="ECO:0000256" key="5">
    <source>
        <dbReference type="ARBA" id="ARBA00023136"/>
    </source>
</evidence>
<comment type="caution">
    <text evidence="7">The sequence shown here is derived from an EMBL/GenBank/DDBJ whole genome shotgun (WGS) entry which is preliminary data.</text>
</comment>
<feature type="transmembrane region" description="Helical" evidence="6">
    <location>
        <begin position="6"/>
        <end position="28"/>
    </location>
</feature>
<reference evidence="8" key="1">
    <citation type="submission" date="2018-12" db="EMBL/GenBank/DDBJ databases">
        <title>Tengunoibacter tsumagoiensis gen. nov., sp. nov., Dictyobacter kobayashii sp. nov., D. alpinus sp. nov., and D. joshuensis sp. nov. and description of Dictyobacteraceae fam. nov. within the order Ktedonobacterales isolated from Tengu-no-mugimeshi.</title>
        <authorList>
            <person name="Wang C.M."/>
            <person name="Zheng Y."/>
            <person name="Sakai Y."/>
            <person name="Toyoda A."/>
            <person name="Minakuchi Y."/>
            <person name="Abe K."/>
            <person name="Yokota A."/>
            <person name="Yabe S."/>
        </authorList>
    </citation>
    <scope>NUCLEOTIDE SEQUENCE [LARGE SCALE GENOMIC DNA]</scope>
    <source>
        <strain evidence="8">Uno11</strain>
    </source>
</reference>
<protein>
    <recommendedName>
        <fullName evidence="9">Cytochrome c oxidase assembly protein</fullName>
    </recommendedName>
</protein>
<feature type="transmembrane region" description="Helical" evidence="6">
    <location>
        <begin position="86"/>
        <end position="105"/>
    </location>
</feature>
<name>A0A402AMZ7_9CHLR</name>
<dbReference type="OrthoDB" id="158426at2"/>
<evidence type="ECO:0000256" key="2">
    <source>
        <dbReference type="ARBA" id="ARBA00022475"/>
    </source>
</evidence>
<comment type="subcellular location">
    <subcellularLocation>
        <location evidence="1">Cell membrane</location>
        <topology evidence="1">Multi-pass membrane protein</topology>
    </subcellularLocation>
</comment>
<evidence type="ECO:0000256" key="6">
    <source>
        <dbReference type="SAM" id="Phobius"/>
    </source>
</evidence>
<dbReference type="AlphaFoldDB" id="A0A402AMZ7"/>
<keyword evidence="5 6" id="KW-0472">Membrane</keyword>
<organism evidence="7 8">
    <name type="scientific">Dictyobacter kobayashii</name>
    <dbReference type="NCBI Taxonomy" id="2014872"/>
    <lineage>
        <taxon>Bacteria</taxon>
        <taxon>Bacillati</taxon>
        <taxon>Chloroflexota</taxon>
        <taxon>Ktedonobacteria</taxon>
        <taxon>Ktedonobacterales</taxon>
        <taxon>Dictyobacteraceae</taxon>
        <taxon>Dictyobacter</taxon>
    </lineage>
</organism>
<feature type="transmembrane region" description="Helical" evidence="6">
    <location>
        <begin position="49"/>
        <end position="66"/>
    </location>
</feature>
<keyword evidence="3 6" id="KW-0812">Transmembrane</keyword>
<feature type="transmembrane region" description="Helical" evidence="6">
    <location>
        <begin position="188"/>
        <end position="210"/>
    </location>
</feature>
<feature type="transmembrane region" description="Helical" evidence="6">
    <location>
        <begin position="152"/>
        <end position="176"/>
    </location>
</feature>
<proteinExistence type="predicted"/>
<evidence type="ECO:0008006" key="9">
    <source>
        <dbReference type="Google" id="ProtNLM"/>
    </source>
</evidence>
<keyword evidence="4 6" id="KW-1133">Transmembrane helix</keyword>
<evidence type="ECO:0000256" key="1">
    <source>
        <dbReference type="ARBA" id="ARBA00004651"/>
    </source>
</evidence>
<keyword evidence="8" id="KW-1185">Reference proteome</keyword>
<dbReference type="RefSeq" id="WP_126552177.1">
    <property type="nucleotide sequence ID" value="NZ_BIFS01000001.1"/>
</dbReference>
<dbReference type="Pfam" id="PF09678">
    <property type="entry name" value="Caa3_CtaG"/>
    <property type="match status" value="1"/>
</dbReference>
<evidence type="ECO:0000313" key="7">
    <source>
        <dbReference type="EMBL" id="GCE20507.1"/>
    </source>
</evidence>
<accession>A0A402AMZ7</accession>
<gene>
    <name evidence="7" type="ORF">KDK_43070</name>
</gene>
<dbReference type="EMBL" id="BIFS01000001">
    <property type="protein sequence ID" value="GCE20507.1"/>
    <property type="molecule type" value="Genomic_DNA"/>
</dbReference>
<feature type="transmembrane region" description="Helical" evidence="6">
    <location>
        <begin position="230"/>
        <end position="253"/>
    </location>
</feature>
<evidence type="ECO:0000256" key="3">
    <source>
        <dbReference type="ARBA" id="ARBA00022692"/>
    </source>
</evidence>